<dbReference type="AlphaFoldDB" id="A7EYT3"/>
<reference evidence="2" key="1">
    <citation type="journal article" date="2011" name="PLoS Genet.">
        <title>Genomic analysis of the necrotrophic fungal pathogens Sclerotinia sclerotiorum and Botrytis cinerea.</title>
        <authorList>
            <person name="Amselem J."/>
            <person name="Cuomo C.A."/>
            <person name="van Kan J.A."/>
            <person name="Viaud M."/>
            <person name="Benito E.P."/>
            <person name="Couloux A."/>
            <person name="Coutinho P.M."/>
            <person name="de Vries R.P."/>
            <person name="Dyer P.S."/>
            <person name="Fillinger S."/>
            <person name="Fournier E."/>
            <person name="Gout L."/>
            <person name="Hahn M."/>
            <person name="Kohn L."/>
            <person name="Lapalu N."/>
            <person name="Plummer K.M."/>
            <person name="Pradier J.M."/>
            <person name="Quevillon E."/>
            <person name="Sharon A."/>
            <person name="Simon A."/>
            <person name="ten Have A."/>
            <person name="Tudzynski B."/>
            <person name="Tudzynski P."/>
            <person name="Wincker P."/>
            <person name="Andrew M."/>
            <person name="Anthouard V."/>
            <person name="Beever R.E."/>
            <person name="Beffa R."/>
            <person name="Benoit I."/>
            <person name="Bouzid O."/>
            <person name="Brault B."/>
            <person name="Chen Z."/>
            <person name="Choquer M."/>
            <person name="Collemare J."/>
            <person name="Cotton P."/>
            <person name="Danchin E.G."/>
            <person name="Da Silva C."/>
            <person name="Gautier A."/>
            <person name="Giraud C."/>
            <person name="Giraud T."/>
            <person name="Gonzalez C."/>
            <person name="Grossetete S."/>
            <person name="Guldener U."/>
            <person name="Henrissat B."/>
            <person name="Howlett B.J."/>
            <person name="Kodira C."/>
            <person name="Kretschmer M."/>
            <person name="Lappartient A."/>
            <person name="Leroch M."/>
            <person name="Levis C."/>
            <person name="Mauceli E."/>
            <person name="Neuveglise C."/>
            <person name="Oeser B."/>
            <person name="Pearson M."/>
            <person name="Poulain J."/>
            <person name="Poussereau N."/>
            <person name="Quesneville H."/>
            <person name="Rascle C."/>
            <person name="Schumacher J."/>
            <person name="Segurens B."/>
            <person name="Sexton A."/>
            <person name="Silva E."/>
            <person name="Sirven C."/>
            <person name="Soanes D.M."/>
            <person name="Talbot N.J."/>
            <person name="Templeton M."/>
            <person name="Yandava C."/>
            <person name="Yarden O."/>
            <person name="Zeng Q."/>
            <person name="Rollins J.A."/>
            <person name="Lebrun M.H."/>
            <person name="Dickman M."/>
        </authorList>
    </citation>
    <scope>NUCLEOTIDE SEQUENCE [LARGE SCALE GENOMIC DNA]</scope>
    <source>
        <strain evidence="2">ATCC 18683 / 1980 / Ss-1</strain>
    </source>
</reference>
<accession>A7EYT3</accession>
<dbReference type="EMBL" id="CH476635">
    <property type="protein sequence ID" value="EDN94625.1"/>
    <property type="molecule type" value="Genomic_DNA"/>
</dbReference>
<dbReference type="InParanoid" id="A7EYT3"/>
<dbReference type="HOGENOM" id="CLU_3368760_0_0_1"/>
<dbReference type="RefSeq" id="XP_001588951.1">
    <property type="nucleotide sequence ID" value="XM_001588901.1"/>
</dbReference>
<proteinExistence type="predicted"/>
<dbReference type="KEGG" id="ssl:SS1G_10499"/>
<gene>
    <name evidence="1" type="ORF">SS1G_10499</name>
</gene>
<sequence>MLYGMALFGKYDNEAVEYQKDVQQTGELTMRHVSE</sequence>
<evidence type="ECO:0000313" key="2">
    <source>
        <dbReference type="Proteomes" id="UP000001312"/>
    </source>
</evidence>
<organism evidence="1 2">
    <name type="scientific">Sclerotinia sclerotiorum (strain ATCC 18683 / 1980 / Ss-1)</name>
    <name type="common">White mold</name>
    <name type="synonym">Whetzelinia sclerotiorum</name>
    <dbReference type="NCBI Taxonomy" id="665079"/>
    <lineage>
        <taxon>Eukaryota</taxon>
        <taxon>Fungi</taxon>
        <taxon>Dikarya</taxon>
        <taxon>Ascomycota</taxon>
        <taxon>Pezizomycotina</taxon>
        <taxon>Leotiomycetes</taxon>
        <taxon>Helotiales</taxon>
        <taxon>Sclerotiniaceae</taxon>
        <taxon>Sclerotinia</taxon>
    </lineage>
</organism>
<evidence type="ECO:0000313" key="1">
    <source>
        <dbReference type="EMBL" id="EDN94625.1"/>
    </source>
</evidence>
<dbReference type="GeneID" id="5484644"/>
<name>A7EYT3_SCLS1</name>
<dbReference type="Proteomes" id="UP000001312">
    <property type="component" value="Unassembled WGS sequence"/>
</dbReference>
<keyword evidence="2" id="KW-1185">Reference proteome</keyword>
<protein>
    <submittedName>
        <fullName evidence="1">Uncharacterized protein</fullName>
    </submittedName>
</protein>